<keyword evidence="1" id="KW-1133">Transmembrane helix</keyword>
<gene>
    <name evidence="2" type="ORF">B0I18_109138</name>
</gene>
<feature type="transmembrane region" description="Helical" evidence="1">
    <location>
        <begin position="227"/>
        <end position="247"/>
    </location>
</feature>
<organism evidence="2 3">
    <name type="scientific">Taibaiella chishuiensis</name>
    <dbReference type="NCBI Taxonomy" id="1434707"/>
    <lineage>
        <taxon>Bacteria</taxon>
        <taxon>Pseudomonadati</taxon>
        <taxon>Bacteroidota</taxon>
        <taxon>Chitinophagia</taxon>
        <taxon>Chitinophagales</taxon>
        <taxon>Chitinophagaceae</taxon>
        <taxon>Taibaiella</taxon>
    </lineage>
</organism>
<protein>
    <submittedName>
        <fullName evidence="2">Uncharacterized protein</fullName>
    </submittedName>
</protein>
<dbReference type="EMBL" id="PYGD01000009">
    <property type="protein sequence ID" value="PSK90132.1"/>
    <property type="molecule type" value="Genomic_DNA"/>
</dbReference>
<keyword evidence="1" id="KW-0472">Membrane</keyword>
<evidence type="ECO:0000256" key="1">
    <source>
        <dbReference type="SAM" id="Phobius"/>
    </source>
</evidence>
<feature type="transmembrane region" description="Helical" evidence="1">
    <location>
        <begin position="53"/>
        <end position="77"/>
    </location>
</feature>
<keyword evidence="1" id="KW-0812">Transmembrane</keyword>
<evidence type="ECO:0000313" key="3">
    <source>
        <dbReference type="Proteomes" id="UP000240572"/>
    </source>
</evidence>
<keyword evidence="3" id="KW-1185">Reference proteome</keyword>
<feature type="transmembrane region" description="Helical" evidence="1">
    <location>
        <begin position="21"/>
        <end position="41"/>
    </location>
</feature>
<name>A0A2P8CYT2_9BACT</name>
<dbReference type="RefSeq" id="WP_146146818.1">
    <property type="nucleotide sequence ID" value="NZ_PYGD01000009.1"/>
</dbReference>
<dbReference type="AlphaFoldDB" id="A0A2P8CYT2"/>
<proteinExistence type="predicted"/>
<evidence type="ECO:0000313" key="2">
    <source>
        <dbReference type="EMBL" id="PSK90132.1"/>
    </source>
</evidence>
<feature type="transmembrane region" description="Helical" evidence="1">
    <location>
        <begin position="196"/>
        <end position="215"/>
    </location>
</feature>
<dbReference type="Proteomes" id="UP000240572">
    <property type="component" value="Unassembled WGS sequence"/>
</dbReference>
<accession>A0A2P8CYT2</accession>
<reference evidence="2 3" key="1">
    <citation type="submission" date="2018-03" db="EMBL/GenBank/DDBJ databases">
        <title>Genomic Encyclopedia of Type Strains, Phase III (KMG-III): the genomes of soil and plant-associated and newly described type strains.</title>
        <authorList>
            <person name="Whitman W."/>
        </authorList>
    </citation>
    <scope>NUCLEOTIDE SEQUENCE [LARGE SCALE GENOMIC DNA]</scope>
    <source>
        <strain evidence="2 3">CGMCC 1.12700</strain>
    </source>
</reference>
<dbReference type="OrthoDB" id="667067at2"/>
<comment type="caution">
    <text evidence="2">The sequence shown here is derived from an EMBL/GenBank/DDBJ whole genome shotgun (WGS) entry which is preliminary data.</text>
</comment>
<sequence>MRYTKWEINNNEVILHPNGAFKLMGIMATLICGAFAAFFLIQMQQYGKDPGFTIPFVILLLLPGIILFLGGNTRIVFDDGDRTMKRYLFGFLKNKTVNYDDIAAIESYGSHSTGMNYRIFLRENRHGRGIRISSGYAHSAHAAAMVFRRELIPILEQRIKAGASRTEPAIDMHKSITGFTFYRNEGSRYVVKASRIFPAIMGLIFLSWGVYALATGAGRHSAKASDAFFLTYFPVLLGLVFLVTCFNKTIFDKAERKIILSYAGGIYKKEYFFGDFIRYLIVRKTTNLIYSGTDVRMELQPVDKNKSVAITIHSFSNTRKIERFIEETNSIMDKI</sequence>